<evidence type="ECO:0000256" key="2">
    <source>
        <dbReference type="ARBA" id="ARBA00023043"/>
    </source>
</evidence>
<dbReference type="Pfam" id="PF00023">
    <property type="entry name" value="Ank"/>
    <property type="match status" value="1"/>
</dbReference>
<organism evidence="5 6">
    <name type="scientific">Ectocarpus siliculosus</name>
    <name type="common">Brown alga</name>
    <name type="synonym">Conferva siliculosa</name>
    <dbReference type="NCBI Taxonomy" id="2880"/>
    <lineage>
        <taxon>Eukaryota</taxon>
        <taxon>Sar</taxon>
        <taxon>Stramenopiles</taxon>
        <taxon>Ochrophyta</taxon>
        <taxon>PX clade</taxon>
        <taxon>Phaeophyceae</taxon>
        <taxon>Ectocarpales</taxon>
        <taxon>Ectocarpaceae</taxon>
        <taxon>Ectocarpus</taxon>
    </lineage>
</organism>
<reference evidence="5 6" key="1">
    <citation type="journal article" date="2010" name="Nature">
        <title>The Ectocarpus genome and the independent evolution of multicellularity in brown algae.</title>
        <authorList>
            <person name="Cock J.M."/>
            <person name="Sterck L."/>
            <person name="Rouze P."/>
            <person name="Scornet D."/>
            <person name="Allen A.E."/>
            <person name="Amoutzias G."/>
            <person name="Anthouard V."/>
            <person name="Artiguenave F."/>
            <person name="Aury J.M."/>
            <person name="Badger J.H."/>
            <person name="Beszteri B."/>
            <person name="Billiau K."/>
            <person name="Bonnet E."/>
            <person name="Bothwell J.H."/>
            <person name="Bowler C."/>
            <person name="Boyen C."/>
            <person name="Brownlee C."/>
            <person name="Carrano C.J."/>
            <person name="Charrier B."/>
            <person name="Cho G.Y."/>
            <person name="Coelho S.M."/>
            <person name="Collen J."/>
            <person name="Corre E."/>
            <person name="Da Silva C."/>
            <person name="Delage L."/>
            <person name="Delaroque N."/>
            <person name="Dittami S.M."/>
            <person name="Doulbeau S."/>
            <person name="Elias M."/>
            <person name="Farnham G."/>
            <person name="Gachon C.M."/>
            <person name="Gschloessl B."/>
            <person name="Heesch S."/>
            <person name="Jabbari K."/>
            <person name="Jubin C."/>
            <person name="Kawai H."/>
            <person name="Kimura K."/>
            <person name="Kloareg B."/>
            <person name="Kupper F.C."/>
            <person name="Lang D."/>
            <person name="Le Bail A."/>
            <person name="Leblanc C."/>
            <person name="Lerouge P."/>
            <person name="Lohr M."/>
            <person name="Lopez P.J."/>
            <person name="Martens C."/>
            <person name="Maumus F."/>
            <person name="Michel G."/>
            <person name="Miranda-Saavedra D."/>
            <person name="Morales J."/>
            <person name="Moreau H."/>
            <person name="Motomura T."/>
            <person name="Nagasato C."/>
            <person name="Napoli C.A."/>
            <person name="Nelson D.R."/>
            <person name="Nyvall-Collen P."/>
            <person name="Peters A.F."/>
            <person name="Pommier C."/>
            <person name="Potin P."/>
            <person name="Poulain J."/>
            <person name="Quesneville H."/>
            <person name="Read B."/>
            <person name="Rensing S.A."/>
            <person name="Ritter A."/>
            <person name="Rousvoal S."/>
            <person name="Samanta M."/>
            <person name="Samson G."/>
            <person name="Schroeder D.C."/>
            <person name="Segurens B."/>
            <person name="Strittmatter M."/>
            <person name="Tonon T."/>
            <person name="Tregear J.W."/>
            <person name="Valentin K."/>
            <person name="von Dassow P."/>
            <person name="Yamagishi T."/>
            <person name="Van de Peer Y."/>
            <person name="Wincker P."/>
        </authorList>
    </citation>
    <scope>NUCLEOTIDE SEQUENCE [LARGE SCALE GENOMIC DNA]</scope>
    <source>
        <strain evidence="6">Ec32 / CCAP1310/4</strain>
    </source>
</reference>
<dbReference type="SUPFAM" id="SSF48403">
    <property type="entry name" value="Ankyrin repeat"/>
    <property type="match status" value="1"/>
</dbReference>
<dbReference type="Proteomes" id="UP000002630">
    <property type="component" value="Linkage Group LG26"/>
</dbReference>
<feature type="repeat" description="ANK" evidence="3">
    <location>
        <begin position="103"/>
        <end position="135"/>
    </location>
</feature>
<feature type="repeat" description="ANK" evidence="3">
    <location>
        <begin position="170"/>
        <end position="202"/>
    </location>
</feature>
<feature type="repeat" description="ANK" evidence="3">
    <location>
        <begin position="35"/>
        <end position="67"/>
    </location>
</feature>
<sequence>MGRFDLHDACMAGDVEKVKSILEATPDKVNARGPKNRSPLHCAAKGDSPEVASLLISMGADTEARTAYKMTPLHVAAFYGSAAVIRYLLDEVKDLDINALDFGSWTSLHYACNYNRGECADLLIDSGASLTKKSAELQLVALHLAARSGNLATVEKLIKNGCNASQRNLFYTTPLHLACQNDHVDVVRFLLKSGASPDAPDEAGITPAQLTKRDDISQTLEEAVKAAVERRRSPPPPPAA</sequence>
<evidence type="ECO:0000313" key="5">
    <source>
        <dbReference type="EMBL" id="CBJ48982.1"/>
    </source>
</evidence>
<keyword evidence="1" id="KW-0677">Repeat</keyword>
<dbReference type="EMBL" id="FN647841">
    <property type="protein sequence ID" value="CBJ48982.1"/>
    <property type="molecule type" value="Genomic_DNA"/>
</dbReference>
<feature type="region of interest" description="Disordered" evidence="4">
    <location>
        <begin position="196"/>
        <end position="216"/>
    </location>
</feature>
<feature type="repeat" description="ANK" evidence="3">
    <location>
        <begin position="68"/>
        <end position="100"/>
    </location>
</feature>
<evidence type="ECO:0000256" key="3">
    <source>
        <dbReference type="PROSITE-ProRule" id="PRU00023"/>
    </source>
</evidence>
<feature type="repeat" description="ANK" evidence="3">
    <location>
        <begin position="137"/>
        <end position="169"/>
    </location>
</feature>
<dbReference type="PROSITE" id="PS50297">
    <property type="entry name" value="ANK_REP_REGION"/>
    <property type="match status" value="4"/>
</dbReference>
<evidence type="ECO:0000313" key="6">
    <source>
        <dbReference type="Proteomes" id="UP000002630"/>
    </source>
</evidence>
<dbReference type="Gene3D" id="1.25.40.20">
    <property type="entry name" value="Ankyrin repeat-containing domain"/>
    <property type="match status" value="2"/>
</dbReference>
<dbReference type="PANTHER" id="PTHR24173:SF74">
    <property type="entry name" value="ANKYRIN REPEAT DOMAIN-CONTAINING PROTEIN 16"/>
    <property type="match status" value="1"/>
</dbReference>
<keyword evidence="2 3" id="KW-0040">ANK repeat</keyword>
<protein>
    <submittedName>
        <fullName evidence="5">Ankyrin repeat domain protein</fullName>
    </submittedName>
</protein>
<dbReference type="InterPro" id="IPR036770">
    <property type="entry name" value="Ankyrin_rpt-contain_sf"/>
</dbReference>
<dbReference type="EMBL" id="FN649751">
    <property type="protein sequence ID" value="CBJ48982.1"/>
    <property type="molecule type" value="Genomic_DNA"/>
</dbReference>
<accession>D7FHX1</accession>
<dbReference type="OrthoDB" id="188462at2759"/>
<dbReference type="OMA" id="HARTDVM"/>
<dbReference type="InterPro" id="IPR002110">
    <property type="entry name" value="Ankyrin_rpt"/>
</dbReference>
<gene>
    <name evidence="5" type="ORF">Esi_0115_0019</name>
</gene>
<keyword evidence="6" id="KW-1185">Reference proteome</keyword>
<dbReference type="AlphaFoldDB" id="D7FHX1"/>
<dbReference type="InParanoid" id="D7FHX1"/>
<proteinExistence type="predicted"/>
<name>D7FHX1_ECTSI</name>
<evidence type="ECO:0000256" key="1">
    <source>
        <dbReference type="ARBA" id="ARBA00022737"/>
    </source>
</evidence>
<dbReference type="eggNOG" id="KOG4177">
    <property type="taxonomic scope" value="Eukaryota"/>
</dbReference>
<dbReference type="PANTHER" id="PTHR24173">
    <property type="entry name" value="ANKYRIN REPEAT CONTAINING"/>
    <property type="match status" value="1"/>
</dbReference>
<evidence type="ECO:0000256" key="4">
    <source>
        <dbReference type="SAM" id="MobiDB-lite"/>
    </source>
</evidence>
<dbReference type="PROSITE" id="PS50088">
    <property type="entry name" value="ANK_REPEAT"/>
    <property type="match status" value="5"/>
</dbReference>
<dbReference type="STRING" id="2880.D7FHX1"/>
<dbReference type="SMART" id="SM00248">
    <property type="entry name" value="ANK"/>
    <property type="match status" value="6"/>
</dbReference>
<dbReference type="Pfam" id="PF12796">
    <property type="entry name" value="Ank_2"/>
    <property type="match status" value="2"/>
</dbReference>